<accession>A0A0L0FX71</accession>
<proteinExistence type="predicted"/>
<dbReference type="RefSeq" id="XP_014155141.1">
    <property type="nucleotide sequence ID" value="XM_014299666.1"/>
</dbReference>
<keyword evidence="2" id="KW-1185">Reference proteome</keyword>
<dbReference type="EMBL" id="KQ242053">
    <property type="protein sequence ID" value="KNC81239.1"/>
    <property type="molecule type" value="Genomic_DNA"/>
</dbReference>
<dbReference type="AlphaFoldDB" id="A0A0L0FX71"/>
<evidence type="ECO:0008006" key="3">
    <source>
        <dbReference type="Google" id="ProtNLM"/>
    </source>
</evidence>
<protein>
    <recommendedName>
        <fullName evidence="3">Glycoside-hydrolase family GH114 TIM-barrel domain-containing protein</fullName>
    </recommendedName>
</protein>
<organism evidence="1 2">
    <name type="scientific">Sphaeroforma arctica JP610</name>
    <dbReference type="NCBI Taxonomy" id="667725"/>
    <lineage>
        <taxon>Eukaryota</taxon>
        <taxon>Ichthyosporea</taxon>
        <taxon>Ichthyophonida</taxon>
        <taxon>Sphaeroforma</taxon>
    </lineage>
</organism>
<gene>
    <name evidence="1" type="ORF">SARC_06414</name>
</gene>
<dbReference type="InterPro" id="IPR013785">
    <property type="entry name" value="Aldolase_TIM"/>
</dbReference>
<evidence type="ECO:0000313" key="1">
    <source>
        <dbReference type="EMBL" id="KNC81239.1"/>
    </source>
</evidence>
<dbReference type="Proteomes" id="UP000054560">
    <property type="component" value="Unassembled WGS sequence"/>
</dbReference>
<sequence>MGDIMTNIDDIVTYISTAYKLPSSIHSPAHSLTTNTSSMSTRIPSHCRATVNESNNVRLFFITAPKTRDHLPKIPPKYKDGDIVIVDPADIYTDHVQFIKQSGYHVYARISAGAAKHYVIHESPSLLGSIYGDNVNMQWIRLATHRKLEAHFAAMYARVKTMGFDGVYMTDVDMVSKVPENTDMEAELVQYIKMHYKKAYKHELPLILDVSPSLVRLNGVLDHIFAYFCGFHFDHGTCTETVSCRMFASLQSLLNKIVERGCDIWHANETATC</sequence>
<dbReference type="GeneID" id="25906918"/>
<evidence type="ECO:0000313" key="2">
    <source>
        <dbReference type="Proteomes" id="UP000054560"/>
    </source>
</evidence>
<name>A0A0L0FX71_9EUKA</name>
<reference evidence="1 2" key="1">
    <citation type="submission" date="2011-02" db="EMBL/GenBank/DDBJ databases">
        <title>The Genome Sequence of Sphaeroforma arctica JP610.</title>
        <authorList>
            <consortium name="The Broad Institute Genome Sequencing Platform"/>
            <person name="Russ C."/>
            <person name="Cuomo C."/>
            <person name="Young S.K."/>
            <person name="Zeng Q."/>
            <person name="Gargeya S."/>
            <person name="Alvarado L."/>
            <person name="Berlin A."/>
            <person name="Chapman S.B."/>
            <person name="Chen Z."/>
            <person name="Freedman E."/>
            <person name="Gellesch M."/>
            <person name="Goldberg J."/>
            <person name="Griggs A."/>
            <person name="Gujja S."/>
            <person name="Heilman E."/>
            <person name="Heiman D."/>
            <person name="Howarth C."/>
            <person name="Mehta T."/>
            <person name="Neiman D."/>
            <person name="Pearson M."/>
            <person name="Roberts A."/>
            <person name="Saif S."/>
            <person name="Shea T."/>
            <person name="Shenoy N."/>
            <person name="Sisk P."/>
            <person name="Stolte C."/>
            <person name="Sykes S."/>
            <person name="White J."/>
            <person name="Yandava C."/>
            <person name="Burger G."/>
            <person name="Gray M.W."/>
            <person name="Holland P.W.H."/>
            <person name="King N."/>
            <person name="Lang F.B.F."/>
            <person name="Roger A.J."/>
            <person name="Ruiz-Trillo I."/>
            <person name="Haas B."/>
            <person name="Nusbaum C."/>
            <person name="Birren B."/>
        </authorList>
    </citation>
    <scope>NUCLEOTIDE SEQUENCE [LARGE SCALE GENOMIC DNA]</scope>
    <source>
        <strain evidence="1 2">JP610</strain>
    </source>
</reference>
<dbReference type="Gene3D" id="3.20.20.70">
    <property type="entry name" value="Aldolase class I"/>
    <property type="match status" value="1"/>
</dbReference>